<dbReference type="InterPro" id="IPR029044">
    <property type="entry name" value="Nucleotide-diphossugar_trans"/>
</dbReference>
<dbReference type="EMBL" id="CP102097">
    <property type="protein sequence ID" value="UUM32884.1"/>
    <property type="molecule type" value="Genomic_DNA"/>
</dbReference>
<name>A0ABY5LQ92_9VIBR</name>
<reference evidence="2" key="1">
    <citation type="submission" date="2022-07" db="EMBL/GenBank/DDBJ databases">
        <title>Complete genome of Vibrio japonicus strain JCM 31412T and phylogenomic assessment of the Nereis clade of the genus Vibrio.</title>
        <authorList>
            <person name="Shlafstein M.D."/>
            <person name="Emsley S.A."/>
            <person name="Ushijima B."/>
            <person name="Videau P."/>
            <person name="Saw J.H."/>
        </authorList>
    </citation>
    <scope>NUCLEOTIDE SEQUENCE</scope>
    <source>
        <strain evidence="2">JCM 31412</strain>
    </source>
</reference>
<dbReference type="RefSeq" id="WP_257086585.1">
    <property type="nucleotide sequence ID" value="NZ_CP102097.1"/>
</dbReference>
<evidence type="ECO:0000259" key="1">
    <source>
        <dbReference type="Pfam" id="PF00535"/>
    </source>
</evidence>
<proteinExistence type="predicted"/>
<dbReference type="CDD" id="cd00761">
    <property type="entry name" value="Glyco_tranf_GTA_type"/>
    <property type="match status" value="1"/>
</dbReference>
<dbReference type="PANTHER" id="PTHR43685:SF2">
    <property type="entry name" value="GLYCOSYLTRANSFERASE 2-LIKE DOMAIN-CONTAINING PROTEIN"/>
    <property type="match status" value="1"/>
</dbReference>
<dbReference type="Proteomes" id="UP001058602">
    <property type="component" value="Chromosome 2"/>
</dbReference>
<keyword evidence="3" id="KW-1185">Reference proteome</keyword>
<organism evidence="2 3">
    <name type="scientific">Vibrio japonicus</name>
    <dbReference type="NCBI Taxonomy" id="1824638"/>
    <lineage>
        <taxon>Bacteria</taxon>
        <taxon>Pseudomonadati</taxon>
        <taxon>Pseudomonadota</taxon>
        <taxon>Gammaproteobacteria</taxon>
        <taxon>Vibrionales</taxon>
        <taxon>Vibrionaceae</taxon>
        <taxon>Vibrio</taxon>
    </lineage>
</organism>
<accession>A0ABY5LQ92</accession>
<dbReference type="InterPro" id="IPR050834">
    <property type="entry name" value="Glycosyltransf_2"/>
</dbReference>
<dbReference type="SUPFAM" id="SSF53448">
    <property type="entry name" value="Nucleotide-diphospho-sugar transferases"/>
    <property type="match status" value="1"/>
</dbReference>
<evidence type="ECO:0000313" key="2">
    <source>
        <dbReference type="EMBL" id="UUM32884.1"/>
    </source>
</evidence>
<feature type="domain" description="Glycosyltransferase 2-like" evidence="1">
    <location>
        <begin position="9"/>
        <end position="149"/>
    </location>
</feature>
<dbReference type="PANTHER" id="PTHR43685">
    <property type="entry name" value="GLYCOSYLTRANSFERASE"/>
    <property type="match status" value="1"/>
</dbReference>
<gene>
    <name evidence="2" type="ORF">NP165_15090</name>
</gene>
<dbReference type="Gene3D" id="3.90.550.10">
    <property type="entry name" value="Spore Coat Polysaccharide Biosynthesis Protein SpsA, Chain A"/>
    <property type="match status" value="1"/>
</dbReference>
<dbReference type="Pfam" id="PF00535">
    <property type="entry name" value="Glycos_transf_2"/>
    <property type="match status" value="1"/>
</dbReference>
<sequence length="329" mass="38684">MKSKLPFFSVIISTCNRPELLQRCLERIASQKFDNYEVIIINNGSKSHFNAEYKQVERNFDTRFKFYDLNNELSAGFGPAHSRNLGIDTACGEYIAFCDDDDEWIDSNYLSDVVDYLERHTTDLIISNQFGISDNPEECSQPKVWFKGFENYLEKSPEKIKRLSNLDYFSDVGSFPHLNTSIYKASFIRDLDGFNRSLWYEEDLDLFLRALQREPSIAFNANFVSNHYIPNKDKMDNITSSIDTLKKYKLRLIYLQNLINEFGVKESNNFVKSLASDTFKHLTMYTLSKKDYRTAKMYAFNAHCIKPKFKWFSFFIYIYFLNLIKAKND</sequence>
<dbReference type="InterPro" id="IPR001173">
    <property type="entry name" value="Glyco_trans_2-like"/>
</dbReference>
<protein>
    <submittedName>
        <fullName evidence="2">Glycosyltransferase</fullName>
    </submittedName>
</protein>
<evidence type="ECO:0000313" key="3">
    <source>
        <dbReference type="Proteomes" id="UP001058602"/>
    </source>
</evidence>